<dbReference type="EMBL" id="KI914012">
    <property type="protein sequence ID" value="ETV91217.1"/>
    <property type="molecule type" value="Genomic_DNA"/>
</dbReference>
<dbReference type="GeneID" id="20091140"/>
<dbReference type="PROSITE" id="PS00022">
    <property type="entry name" value="EGF_1"/>
    <property type="match status" value="2"/>
</dbReference>
<organism evidence="3">
    <name type="scientific">Aphanomyces invadans</name>
    <dbReference type="NCBI Taxonomy" id="157072"/>
    <lineage>
        <taxon>Eukaryota</taxon>
        <taxon>Sar</taxon>
        <taxon>Stramenopiles</taxon>
        <taxon>Oomycota</taxon>
        <taxon>Saprolegniomycetes</taxon>
        <taxon>Saprolegniales</taxon>
        <taxon>Verrucalvaceae</taxon>
        <taxon>Aphanomyces</taxon>
    </lineage>
</organism>
<keyword evidence="1" id="KW-0245">EGF-like domain</keyword>
<evidence type="ECO:0000313" key="3">
    <source>
        <dbReference type="EMBL" id="ETV91217.1"/>
    </source>
</evidence>
<dbReference type="RefSeq" id="XP_008880054.1">
    <property type="nucleotide sequence ID" value="XM_008881832.1"/>
</dbReference>
<evidence type="ECO:0000259" key="2">
    <source>
        <dbReference type="PROSITE" id="PS50026"/>
    </source>
</evidence>
<dbReference type="PROSITE" id="PS01186">
    <property type="entry name" value="EGF_2"/>
    <property type="match status" value="2"/>
</dbReference>
<gene>
    <name evidence="3" type="ORF">H310_14090</name>
</gene>
<dbReference type="eggNOG" id="ENOG502RZNZ">
    <property type="taxonomic scope" value="Eukaryota"/>
</dbReference>
<dbReference type="PROSITE" id="PS50026">
    <property type="entry name" value="EGF_3"/>
    <property type="match status" value="1"/>
</dbReference>
<dbReference type="STRING" id="157072.A0A024TCX9"/>
<dbReference type="Gene3D" id="2.10.25.10">
    <property type="entry name" value="Laminin"/>
    <property type="match status" value="1"/>
</dbReference>
<feature type="domain" description="EGF-like" evidence="2">
    <location>
        <begin position="301"/>
        <end position="334"/>
    </location>
</feature>
<sequence length="378" mass="38580">MSERTPLFVVSEDTSSNSRSKKAAAFAVAMIGALATVGYVSNSVTPAVAPAAVMSLDVEPEVPVSPTTPGICKRTSDCAKYGAEYSCVAVESSIPGLTTLSQCVRGAVCTGNVGGSCPSFNSWTTKYRQIQPVCAFAEAKNCDNALAADGTSVNEADANKTVTCFAATFSNKNGDEKEVNGIYKCVDAKLYSDKKMGFLDLTASQLLSCAGNSSAFVSSTGVKRVAPLCNGRGTCAPVSQFNSTYGCKCNGGYSADDNCYEPVGNVCDGFGQCGVMGSCDPKNGACVCKVGAKGDQCAKCDATAPLENVCSGQGTCGIDSTCQCAAGFEGIHCETRSKSNGTSTSTEVTDAPVKSGVAGSFALSTVAAIAVLAMSFVF</sequence>
<feature type="disulfide bond" evidence="1">
    <location>
        <begin position="324"/>
        <end position="333"/>
    </location>
</feature>
<keyword evidence="1" id="KW-1015">Disulfide bond</keyword>
<accession>A0A024TCX9</accession>
<name>A0A024TCX9_9STRA</name>
<evidence type="ECO:0000256" key="1">
    <source>
        <dbReference type="PROSITE-ProRule" id="PRU00076"/>
    </source>
</evidence>
<comment type="caution">
    <text evidence="1">Lacks conserved residue(s) required for the propagation of feature annotation.</text>
</comment>
<reference evidence="3" key="1">
    <citation type="submission" date="2013-12" db="EMBL/GenBank/DDBJ databases">
        <title>The Genome Sequence of Aphanomyces invadans NJM9701.</title>
        <authorList>
            <consortium name="The Broad Institute Genomics Platform"/>
            <person name="Russ C."/>
            <person name="Tyler B."/>
            <person name="van West P."/>
            <person name="Dieguez-Uribeondo J."/>
            <person name="Young S.K."/>
            <person name="Zeng Q."/>
            <person name="Gargeya S."/>
            <person name="Fitzgerald M."/>
            <person name="Abouelleil A."/>
            <person name="Alvarado L."/>
            <person name="Chapman S.B."/>
            <person name="Gainer-Dewar J."/>
            <person name="Goldberg J."/>
            <person name="Griggs A."/>
            <person name="Gujja S."/>
            <person name="Hansen M."/>
            <person name="Howarth C."/>
            <person name="Imamovic A."/>
            <person name="Ireland A."/>
            <person name="Larimer J."/>
            <person name="McCowan C."/>
            <person name="Murphy C."/>
            <person name="Pearson M."/>
            <person name="Poon T.W."/>
            <person name="Priest M."/>
            <person name="Roberts A."/>
            <person name="Saif S."/>
            <person name="Shea T."/>
            <person name="Sykes S."/>
            <person name="Wortman J."/>
            <person name="Nusbaum C."/>
            <person name="Birren B."/>
        </authorList>
    </citation>
    <scope>NUCLEOTIDE SEQUENCE [LARGE SCALE GENOMIC DNA]</scope>
    <source>
        <strain evidence="3">NJM9701</strain>
    </source>
</reference>
<dbReference type="VEuPathDB" id="FungiDB:H310_14090"/>
<dbReference type="InterPro" id="IPR000742">
    <property type="entry name" value="EGF"/>
</dbReference>
<dbReference type="OrthoDB" id="6130531at2759"/>
<protein>
    <recommendedName>
        <fullName evidence="2">EGF-like domain-containing protein</fullName>
    </recommendedName>
</protein>
<proteinExistence type="predicted"/>
<dbReference type="AlphaFoldDB" id="A0A024TCX9"/>